<dbReference type="RefSeq" id="WP_377423351.1">
    <property type="nucleotide sequence ID" value="NZ_JBHSPR010000013.1"/>
</dbReference>
<accession>A0ABW1KA92</accession>
<evidence type="ECO:0000313" key="2">
    <source>
        <dbReference type="Proteomes" id="UP001596203"/>
    </source>
</evidence>
<evidence type="ECO:0008006" key="3">
    <source>
        <dbReference type="Google" id="ProtNLM"/>
    </source>
</evidence>
<reference evidence="2" key="1">
    <citation type="journal article" date="2019" name="Int. J. Syst. Evol. Microbiol.">
        <title>The Global Catalogue of Microorganisms (GCM) 10K type strain sequencing project: providing services to taxonomists for standard genome sequencing and annotation.</title>
        <authorList>
            <consortium name="The Broad Institute Genomics Platform"/>
            <consortium name="The Broad Institute Genome Sequencing Center for Infectious Disease"/>
            <person name="Wu L."/>
            <person name="Ma J."/>
        </authorList>
    </citation>
    <scope>NUCLEOTIDE SEQUENCE [LARGE SCALE GENOMIC DNA]</scope>
    <source>
        <strain evidence="2">ZS-35-S2</strain>
    </source>
</reference>
<comment type="caution">
    <text evidence="1">The sequence shown here is derived from an EMBL/GenBank/DDBJ whole genome shotgun (WGS) entry which is preliminary data.</text>
</comment>
<keyword evidence="2" id="KW-1185">Reference proteome</keyword>
<dbReference type="EMBL" id="JBHSPR010000013">
    <property type="protein sequence ID" value="MFC6018202.1"/>
    <property type="molecule type" value="Genomic_DNA"/>
</dbReference>
<sequence length="894" mass="95507">MSDLWDEVRARIDAADVDALADLLAGLGDGDRTALLPHLDGHIPAHAEPEPVVLPPLEPEPLPELPTSGFFTVGFVSYGDEKPPSDLQGIRELVARQRTRQRENERKWQKRRLEEEARRAAWQLNNLRRAATGFAHVACTAKAPDAVKLLHRPWSAGPAPQVSPEMVPALLRVRGTAWCTTLARGLLRRTRRRTRAVSWAFTEALLRSVGADVPDTPAAAAQYVALDRGHPLAPLLAADPWFDHMLSAYLFDDDGVANAFVSGVAARAWPAALLELAGSGRVDRGLLVAGCLRRLRAGGRQGVLQAYLGLVRGLAPTAEELAGHTQELIGLLTASMSTVADFAYTSLQTVHRTTELNPVSLAEITRNMLCRPEKKLVRAHLAWLRTMPLDDLVEGLVVGLHHPVPELAERTLDLVEPRLAGLSGTARERLAAEVPSLDLAVGNRLAAALGTAAPAAVPVPVLAVADLPTEMPPPLDLGALAGELSVLLRHGDTDPVRHEAVLDGLVRAARGDRDLAARVLEPLIPQWYGYWPALISATFGRSVGHPGREIAREDTPLSLFVKGRFAELIPRLIHQPPPGLLATPATVAGHVDPARVLSLLQQADRDRWQPPAGDLTQALLRLPREVDPTVHAAAAHLTSPAGRRFAAWLAGGFIEARTWIEEVGDTAHGRGRRVAMLDPAGLPAELGDTRTAAERSAFTWHMPALALWPMVTPSHREIAAAHLQPFVASAVDRQDPGTGFLGGLAAAAGPAGPATALTMVYALANRRESVRLAAGDALTTFAARPGWDSTGIGVELGILAGSDRIVLQRTLQPLTEALRAGAHDAVWQIASAALPDLLAAKPRPGLPELLTLTADAARIGRHTAEPPGLAAITGKPGRSQLATAARKLAEALRR</sequence>
<evidence type="ECO:0000313" key="1">
    <source>
        <dbReference type="EMBL" id="MFC6018202.1"/>
    </source>
</evidence>
<organism evidence="1 2">
    <name type="scientific">Plantactinospora solaniradicis</name>
    <dbReference type="NCBI Taxonomy" id="1723736"/>
    <lineage>
        <taxon>Bacteria</taxon>
        <taxon>Bacillati</taxon>
        <taxon>Actinomycetota</taxon>
        <taxon>Actinomycetes</taxon>
        <taxon>Micromonosporales</taxon>
        <taxon>Micromonosporaceae</taxon>
        <taxon>Plantactinospora</taxon>
    </lineage>
</organism>
<dbReference type="Proteomes" id="UP001596203">
    <property type="component" value="Unassembled WGS sequence"/>
</dbReference>
<proteinExistence type="predicted"/>
<protein>
    <recommendedName>
        <fullName evidence="3">Secreted protein</fullName>
    </recommendedName>
</protein>
<gene>
    <name evidence="1" type="ORF">ACFP2T_18580</name>
</gene>
<name>A0ABW1KA92_9ACTN</name>